<evidence type="ECO:0008006" key="4">
    <source>
        <dbReference type="Google" id="ProtNLM"/>
    </source>
</evidence>
<dbReference type="Proteomes" id="UP001372338">
    <property type="component" value="Unassembled WGS sequence"/>
</dbReference>
<dbReference type="PANTHER" id="PTHR33623">
    <property type="entry name" value="OS04G0572500 PROTEIN"/>
    <property type="match status" value="1"/>
</dbReference>
<dbReference type="EMBL" id="JAYWIO010000003">
    <property type="protein sequence ID" value="KAK7274618.1"/>
    <property type="molecule type" value="Genomic_DNA"/>
</dbReference>
<keyword evidence="3" id="KW-1185">Reference proteome</keyword>
<gene>
    <name evidence="2" type="ORF">RIF29_15714</name>
</gene>
<feature type="compositionally biased region" description="Low complexity" evidence="1">
    <location>
        <begin position="150"/>
        <end position="164"/>
    </location>
</feature>
<sequence>MSAEVQLKRFNSMERRPRMLKDFLNENSNSCSSNGFKSLPRKPNNTLHNYNNNNNHSLSLIIERENSSSNSYHYSPFQTLINTITSISFFTAVKKSPSINFLPRSLSRKLSRSRRNRRNQSFCNASTTVKIKDIIRWKSFRDLVEDHHPQQQQQQQPHLSSPPLDFHRYASVGSPITTTTTTTTTTTCRSSDSSWCESDFTSGYLSSWEAQNDNVEGGKKFSFSPLVVGKGSVEPAIGTAEYTAEVRDKEVLTCQEDEQQSPVSVLEVGDGEFSSFDQSLANIQRRKQKFMQTVQRFESLAKFDLEDLDQSPSLDENSSYDDDDDDHHLEEFEEQNWIKERARELLQCVKARDSMHSCEEDYYLDTLLLDFFMEELSGRRNQLENDDKFECEILRKAEDWLNGLFSYDIELVNKDSYIKDLDRRGTWSTFEEEKEDLALEIETAILQNLVADLLNMDG</sequence>
<evidence type="ECO:0000256" key="1">
    <source>
        <dbReference type="SAM" id="MobiDB-lite"/>
    </source>
</evidence>
<comment type="caution">
    <text evidence="2">The sequence shown here is derived from an EMBL/GenBank/DDBJ whole genome shotgun (WGS) entry which is preliminary data.</text>
</comment>
<name>A0AAN9FKL9_CROPI</name>
<feature type="region of interest" description="Disordered" evidence="1">
    <location>
        <begin position="145"/>
        <end position="164"/>
    </location>
</feature>
<evidence type="ECO:0000313" key="2">
    <source>
        <dbReference type="EMBL" id="KAK7274618.1"/>
    </source>
</evidence>
<evidence type="ECO:0000313" key="3">
    <source>
        <dbReference type="Proteomes" id="UP001372338"/>
    </source>
</evidence>
<feature type="region of interest" description="Disordered" evidence="1">
    <location>
        <begin position="30"/>
        <end position="51"/>
    </location>
</feature>
<dbReference type="AlphaFoldDB" id="A0AAN9FKL9"/>
<accession>A0AAN9FKL9</accession>
<organism evidence="2 3">
    <name type="scientific">Crotalaria pallida</name>
    <name type="common">Smooth rattlebox</name>
    <name type="synonym">Crotalaria striata</name>
    <dbReference type="NCBI Taxonomy" id="3830"/>
    <lineage>
        <taxon>Eukaryota</taxon>
        <taxon>Viridiplantae</taxon>
        <taxon>Streptophyta</taxon>
        <taxon>Embryophyta</taxon>
        <taxon>Tracheophyta</taxon>
        <taxon>Spermatophyta</taxon>
        <taxon>Magnoliopsida</taxon>
        <taxon>eudicotyledons</taxon>
        <taxon>Gunneridae</taxon>
        <taxon>Pentapetalae</taxon>
        <taxon>rosids</taxon>
        <taxon>fabids</taxon>
        <taxon>Fabales</taxon>
        <taxon>Fabaceae</taxon>
        <taxon>Papilionoideae</taxon>
        <taxon>50 kb inversion clade</taxon>
        <taxon>genistoids sensu lato</taxon>
        <taxon>core genistoids</taxon>
        <taxon>Crotalarieae</taxon>
        <taxon>Crotalaria</taxon>
    </lineage>
</organism>
<protein>
    <recommendedName>
        <fullName evidence="4">DUF4378 domain-containing protein</fullName>
    </recommendedName>
</protein>
<dbReference type="PANTHER" id="PTHR33623:SF17">
    <property type="entry name" value="DUF4378 DOMAIN-CONTAINING PROTEIN"/>
    <property type="match status" value="1"/>
</dbReference>
<reference evidence="2 3" key="1">
    <citation type="submission" date="2024-01" db="EMBL/GenBank/DDBJ databases">
        <title>The genomes of 5 underutilized Papilionoideae crops provide insights into root nodulation and disease resistanc.</title>
        <authorList>
            <person name="Yuan L."/>
        </authorList>
    </citation>
    <scope>NUCLEOTIDE SEQUENCE [LARGE SCALE GENOMIC DNA]</scope>
    <source>
        <strain evidence="2">ZHUSHIDOU_FW_LH</strain>
        <tissue evidence="2">Leaf</tissue>
    </source>
</reference>
<proteinExistence type="predicted"/>